<keyword evidence="7" id="KW-1185">Reference proteome</keyword>
<keyword evidence="2 5" id="KW-0812">Transmembrane</keyword>
<dbReference type="Proteomes" id="UP000762676">
    <property type="component" value="Unassembled WGS sequence"/>
</dbReference>
<evidence type="ECO:0000256" key="4">
    <source>
        <dbReference type="ARBA" id="ARBA00023136"/>
    </source>
</evidence>
<evidence type="ECO:0000256" key="2">
    <source>
        <dbReference type="ARBA" id="ARBA00022692"/>
    </source>
</evidence>
<comment type="caution">
    <text evidence="6">The sequence shown here is derived from an EMBL/GenBank/DDBJ whole genome shotgun (WGS) entry which is preliminary data.</text>
</comment>
<sequence length="113" mass="12291">FVSSAVYYGHNFNSKNLAGNRYLNVFLSGIVEIPALLLLVLINNKLGRRWTSALYMLISGLASFSILIIDLTVGMEEMSALTLTCALIGKSFIAGGWAAVQIFSAETFPTVIR</sequence>
<dbReference type="EMBL" id="BMAT01013618">
    <property type="protein sequence ID" value="GFS16637.1"/>
    <property type="molecule type" value="Genomic_DNA"/>
</dbReference>
<dbReference type="GO" id="GO:0016020">
    <property type="term" value="C:membrane"/>
    <property type="evidence" value="ECO:0007669"/>
    <property type="project" value="UniProtKB-SubCell"/>
</dbReference>
<feature type="non-terminal residue" evidence="6">
    <location>
        <position position="1"/>
    </location>
</feature>
<name>A0AAV4J1J9_9GAST</name>
<keyword evidence="3 5" id="KW-1133">Transmembrane helix</keyword>
<evidence type="ECO:0000256" key="3">
    <source>
        <dbReference type="ARBA" id="ARBA00022989"/>
    </source>
</evidence>
<keyword evidence="4 5" id="KW-0472">Membrane</keyword>
<reference evidence="6 7" key="1">
    <citation type="journal article" date="2021" name="Elife">
        <title>Chloroplast acquisition without the gene transfer in kleptoplastic sea slugs, Plakobranchus ocellatus.</title>
        <authorList>
            <person name="Maeda T."/>
            <person name="Takahashi S."/>
            <person name="Yoshida T."/>
            <person name="Shimamura S."/>
            <person name="Takaki Y."/>
            <person name="Nagai Y."/>
            <person name="Toyoda A."/>
            <person name="Suzuki Y."/>
            <person name="Arimoto A."/>
            <person name="Ishii H."/>
            <person name="Satoh N."/>
            <person name="Nishiyama T."/>
            <person name="Hasebe M."/>
            <person name="Maruyama T."/>
            <person name="Minagawa J."/>
            <person name="Obokata J."/>
            <person name="Shigenobu S."/>
        </authorList>
    </citation>
    <scope>NUCLEOTIDE SEQUENCE [LARGE SCALE GENOMIC DNA]</scope>
</reference>
<accession>A0AAV4J1J9</accession>
<feature type="transmembrane region" description="Helical" evidence="5">
    <location>
        <begin position="80"/>
        <end position="103"/>
    </location>
</feature>
<proteinExistence type="predicted"/>
<gene>
    <name evidence="6" type="ORF">ElyMa_006801800</name>
</gene>
<dbReference type="SUPFAM" id="SSF103473">
    <property type="entry name" value="MFS general substrate transporter"/>
    <property type="match status" value="1"/>
</dbReference>
<evidence type="ECO:0000256" key="5">
    <source>
        <dbReference type="SAM" id="Phobius"/>
    </source>
</evidence>
<feature type="transmembrane region" description="Helical" evidence="5">
    <location>
        <begin position="54"/>
        <end position="74"/>
    </location>
</feature>
<feature type="transmembrane region" description="Helical" evidence="5">
    <location>
        <begin position="22"/>
        <end position="42"/>
    </location>
</feature>
<dbReference type="Gene3D" id="1.20.1250.20">
    <property type="entry name" value="MFS general substrate transporter like domains"/>
    <property type="match status" value="1"/>
</dbReference>
<organism evidence="6 7">
    <name type="scientific">Elysia marginata</name>
    <dbReference type="NCBI Taxonomy" id="1093978"/>
    <lineage>
        <taxon>Eukaryota</taxon>
        <taxon>Metazoa</taxon>
        <taxon>Spiralia</taxon>
        <taxon>Lophotrochozoa</taxon>
        <taxon>Mollusca</taxon>
        <taxon>Gastropoda</taxon>
        <taxon>Heterobranchia</taxon>
        <taxon>Euthyneura</taxon>
        <taxon>Panpulmonata</taxon>
        <taxon>Sacoglossa</taxon>
        <taxon>Placobranchoidea</taxon>
        <taxon>Plakobranchidae</taxon>
        <taxon>Elysia</taxon>
    </lineage>
</organism>
<evidence type="ECO:0000313" key="7">
    <source>
        <dbReference type="Proteomes" id="UP000762676"/>
    </source>
</evidence>
<evidence type="ECO:0000256" key="1">
    <source>
        <dbReference type="ARBA" id="ARBA00004141"/>
    </source>
</evidence>
<dbReference type="PANTHER" id="PTHR24064">
    <property type="entry name" value="SOLUTE CARRIER FAMILY 22 MEMBER"/>
    <property type="match status" value="1"/>
</dbReference>
<evidence type="ECO:0000313" key="6">
    <source>
        <dbReference type="EMBL" id="GFS16637.1"/>
    </source>
</evidence>
<protein>
    <submittedName>
        <fullName evidence="6">Solute carrier family 22 member 15-like</fullName>
    </submittedName>
</protein>
<comment type="subcellular location">
    <subcellularLocation>
        <location evidence="1">Membrane</location>
        <topology evidence="1">Multi-pass membrane protein</topology>
    </subcellularLocation>
</comment>
<dbReference type="AlphaFoldDB" id="A0AAV4J1J9"/>
<dbReference type="InterPro" id="IPR036259">
    <property type="entry name" value="MFS_trans_sf"/>
</dbReference>